<proteinExistence type="inferred from homology"/>
<feature type="signal peptide" evidence="8">
    <location>
        <begin position="1"/>
        <end position="24"/>
    </location>
</feature>
<dbReference type="InterPro" id="IPR005198">
    <property type="entry name" value="Glyco_hydro_76"/>
</dbReference>
<name>A0A4P9XCK8_9FUNG</name>
<keyword evidence="10" id="KW-1185">Reference proteome</keyword>
<keyword evidence="7" id="KW-0326">Glycosidase</keyword>
<dbReference type="PANTHER" id="PTHR12145">
    <property type="entry name" value="MANNAN ENDO-1,6-ALPHA-MANNOSIDASE DCW1"/>
    <property type="match status" value="1"/>
</dbReference>
<feature type="chain" id="PRO_5020200825" description="mannan endo-1,6-alpha-mannosidase" evidence="8">
    <location>
        <begin position="25"/>
        <end position="466"/>
    </location>
</feature>
<evidence type="ECO:0000256" key="8">
    <source>
        <dbReference type="SAM" id="SignalP"/>
    </source>
</evidence>
<keyword evidence="6" id="KW-0325">Glycoprotein</keyword>
<dbReference type="Proteomes" id="UP000274922">
    <property type="component" value="Unassembled WGS sequence"/>
</dbReference>
<dbReference type="GO" id="GO:0009272">
    <property type="term" value="P:fungal-type cell wall biogenesis"/>
    <property type="evidence" value="ECO:0007669"/>
    <property type="project" value="TreeGrafter"/>
</dbReference>
<evidence type="ECO:0000256" key="1">
    <source>
        <dbReference type="ARBA" id="ARBA00001452"/>
    </source>
</evidence>
<dbReference type="InterPro" id="IPR008928">
    <property type="entry name" value="6-hairpin_glycosidase_sf"/>
</dbReference>
<dbReference type="Gene3D" id="1.50.10.20">
    <property type="match status" value="1"/>
</dbReference>
<protein>
    <recommendedName>
        <fullName evidence="3">mannan endo-1,6-alpha-mannosidase</fullName>
        <ecNumber evidence="3">3.2.1.101</ecNumber>
    </recommendedName>
</protein>
<accession>A0A4P9XCK8</accession>
<evidence type="ECO:0000256" key="3">
    <source>
        <dbReference type="ARBA" id="ARBA00012350"/>
    </source>
</evidence>
<organism evidence="9 10">
    <name type="scientific">Caulochytrium protostelioides</name>
    <dbReference type="NCBI Taxonomy" id="1555241"/>
    <lineage>
        <taxon>Eukaryota</taxon>
        <taxon>Fungi</taxon>
        <taxon>Fungi incertae sedis</taxon>
        <taxon>Chytridiomycota</taxon>
        <taxon>Chytridiomycota incertae sedis</taxon>
        <taxon>Chytridiomycetes</taxon>
        <taxon>Caulochytriales</taxon>
        <taxon>Caulochytriaceae</taxon>
        <taxon>Caulochytrium</taxon>
    </lineage>
</organism>
<dbReference type="PANTHER" id="PTHR12145:SF36">
    <property type="entry name" value="MANNAN ENDO-1,6-ALPHA-MANNOSIDASE DCW1"/>
    <property type="match status" value="1"/>
</dbReference>
<dbReference type="STRING" id="1555241.A0A4P9XCK8"/>
<comment type="catalytic activity">
    <reaction evidence="1">
        <text>Random hydrolysis of (1-&gt;6)-alpha-D-mannosidic linkages in unbranched (1-&gt;6)-mannans.</text>
        <dbReference type="EC" id="3.2.1.101"/>
    </reaction>
</comment>
<sequence>MGRLFPTLLGLGLGLCLLTPRAMAAYQVNLDSPDDLGNAAAKAAANLVSFYSPNAAGEYSQTLVHWHESGIAWGSLLENHMNIGDGSQDHVAAGALVNASFGSVGDFLNGAQGRLTQEAWLGKWNDDIGHWALSAASGAEVFGAAAPMPGTGSSHTYTSLALTTYNEMWEQWDDKCGGGIYWSRDRSDASATDSTYKSTISNTLHMALGARLAVLDPANRDAYVAKGKQVYNWLTSSYLMTNTFRLYDGMHTGACLNITGTEYSYNQGMLIHALAYFYNATQEAYWLTQANAVLDSALALFVESGTNILRDSCEPTNQCNQGNLNGGSGFKGTLARAVAYLYPFTDKKRQTTIRTVLTASMQAALANACDSELFCNEVWTGAGAVPDKSPRSQITFMQLMNAFTRIQAASHAAGSTIDNAYTGVGDDGLNGGVFFGSHALGLPSAARLSPILAAGSALLAITLGCF</sequence>
<dbReference type="AlphaFoldDB" id="A0A4P9XCK8"/>
<dbReference type="EC" id="3.2.1.101" evidence="3"/>
<dbReference type="OrthoDB" id="9984024at2759"/>
<keyword evidence="5" id="KW-0378">Hydrolase</keyword>
<evidence type="ECO:0000256" key="5">
    <source>
        <dbReference type="ARBA" id="ARBA00022801"/>
    </source>
</evidence>
<dbReference type="Pfam" id="PF03663">
    <property type="entry name" value="Glyco_hydro_76"/>
    <property type="match status" value="1"/>
</dbReference>
<evidence type="ECO:0000256" key="4">
    <source>
        <dbReference type="ARBA" id="ARBA00022729"/>
    </source>
</evidence>
<dbReference type="SUPFAM" id="SSF48208">
    <property type="entry name" value="Six-hairpin glycosidases"/>
    <property type="match status" value="1"/>
</dbReference>
<dbReference type="InterPro" id="IPR014480">
    <property type="entry name" value="Mannan-1_6-alpha_mannosidase"/>
</dbReference>
<evidence type="ECO:0000256" key="6">
    <source>
        <dbReference type="ARBA" id="ARBA00023180"/>
    </source>
</evidence>
<evidence type="ECO:0000313" key="9">
    <source>
        <dbReference type="EMBL" id="RKP02881.1"/>
    </source>
</evidence>
<comment type="similarity">
    <text evidence="2">Belongs to the glycosyl hydrolase 76 family.</text>
</comment>
<keyword evidence="4 8" id="KW-0732">Signal</keyword>
<dbReference type="GO" id="GO:0016052">
    <property type="term" value="P:carbohydrate catabolic process"/>
    <property type="evidence" value="ECO:0007669"/>
    <property type="project" value="InterPro"/>
</dbReference>
<evidence type="ECO:0000256" key="2">
    <source>
        <dbReference type="ARBA" id="ARBA00009699"/>
    </source>
</evidence>
<gene>
    <name evidence="9" type="ORF">CXG81DRAFT_24481</name>
</gene>
<evidence type="ECO:0000313" key="10">
    <source>
        <dbReference type="Proteomes" id="UP000274922"/>
    </source>
</evidence>
<reference evidence="10" key="1">
    <citation type="journal article" date="2018" name="Nat. Microbiol.">
        <title>Leveraging single-cell genomics to expand the fungal tree of life.</title>
        <authorList>
            <person name="Ahrendt S.R."/>
            <person name="Quandt C.A."/>
            <person name="Ciobanu D."/>
            <person name="Clum A."/>
            <person name="Salamov A."/>
            <person name="Andreopoulos B."/>
            <person name="Cheng J.F."/>
            <person name="Woyke T."/>
            <person name="Pelin A."/>
            <person name="Henrissat B."/>
            <person name="Reynolds N.K."/>
            <person name="Benny G.L."/>
            <person name="Smith M.E."/>
            <person name="James T.Y."/>
            <person name="Grigoriev I.V."/>
        </authorList>
    </citation>
    <scope>NUCLEOTIDE SEQUENCE [LARGE SCALE GENOMIC DNA]</scope>
    <source>
        <strain evidence="10">ATCC 52028</strain>
    </source>
</reference>
<dbReference type="EMBL" id="ML014133">
    <property type="protein sequence ID" value="RKP02881.1"/>
    <property type="molecule type" value="Genomic_DNA"/>
</dbReference>
<dbReference type="GO" id="GO:0008496">
    <property type="term" value="F:mannan endo-1,6-alpha-mannosidase activity"/>
    <property type="evidence" value="ECO:0007669"/>
    <property type="project" value="UniProtKB-EC"/>
</dbReference>
<evidence type="ECO:0000256" key="7">
    <source>
        <dbReference type="ARBA" id="ARBA00023295"/>
    </source>
</evidence>